<dbReference type="EMBL" id="DSOK01000325">
    <property type="protein sequence ID" value="HEN16110.1"/>
    <property type="molecule type" value="Genomic_DNA"/>
</dbReference>
<protein>
    <recommendedName>
        <fullName evidence="3">Fibronectin type III domain-containing protein</fullName>
    </recommendedName>
</protein>
<keyword evidence="1" id="KW-0732">Signal</keyword>
<gene>
    <name evidence="2" type="ORF">ENQ76_11665</name>
</gene>
<proteinExistence type="predicted"/>
<feature type="signal peptide" evidence="1">
    <location>
        <begin position="1"/>
        <end position="20"/>
    </location>
</feature>
<reference evidence="2" key="1">
    <citation type="journal article" date="2020" name="mSystems">
        <title>Genome- and Community-Level Interaction Insights into Carbon Utilization and Element Cycling Functions of Hydrothermarchaeota in Hydrothermal Sediment.</title>
        <authorList>
            <person name="Zhou Z."/>
            <person name="Liu Y."/>
            <person name="Xu W."/>
            <person name="Pan J."/>
            <person name="Luo Z.H."/>
            <person name="Li M."/>
        </authorList>
    </citation>
    <scope>NUCLEOTIDE SEQUENCE [LARGE SCALE GENOMIC DNA]</scope>
    <source>
        <strain evidence="2">SpSt-339</strain>
    </source>
</reference>
<dbReference type="AlphaFoldDB" id="A0A7C2NXQ8"/>
<evidence type="ECO:0000256" key="1">
    <source>
        <dbReference type="SAM" id="SignalP"/>
    </source>
</evidence>
<feature type="chain" id="PRO_5028317197" description="Fibronectin type III domain-containing protein" evidence="1">
    <location>
        <begin position="21"/>
        <end position="443"/>
    </location>
</feature>
<organism evidence="2">
    <name type="scientific">Schlesneria paludicola</name>
    <dbReference type="NCBI Taxonomy" id="360056"/>
    <lineage>
        <taxon>Bacteria</taxon>
        <taxon>Pseudomonadati</taxon>
        <taxon>Planctomycetota</taxon>
        <taxon>Planctomycetia</taxon>
        <taxon>Planctomycetales</taxon>
        <taxon>Planctomycetaceae</taxon>
        <taxon>Schlesneria</taxon>
    </lineage>
</organism>
<comment type="caution">
    <text evidence="2">The sequence shown here is derived from an EMBL/GenBank/DDBJ whole genome shotgun (WGS) entry which is preliminary data.</text>
</comment>
<evidence type="ECO:0008006" key="3">
    <source>
        <dbReference type="Google" id="ProtNLM"/>
    </source>
</evidence>
<name>A0A7C2NXQ8_9PLAN</name>
<sequence length="443" mass="49102">MRLRLLLVLLLSLAGGAPVAAQPSDIIWCRQPVFRIPFQIEASEQGRLREVQLYLQEGTGKPWRLIKTVGPNERHFPFRAEADGLHQFMVRTIDIEGKAYPPRVEEAAPGLRVMVDTVLPVAMLRQLPARGDQLGFEWEVRDDNLDVLSLQVDYRGQGAGEWQPLMVDALAVGQKYFVPAARGPIEVRLRVKDRAENQGSAYLVLQGSGFEPLRRETDSFTSRNNPVPAYSTQQREVKVINSTEMNLNYSLEDVGPSGVSVVELWFTRDGRTWQRQGEDPDKTSPFQVRFNSEGQYGLTLVVKSGVGLGDRPPQTGDVPQMWVEVDLTKPVVEVKGVEAGRGADAGNLTIQWRAEDKNLAAAPISLSYAENPEGPWTSMVGGLENTGRYVWRIPPGTPYRFHVRVEAVDKGGNIGHADTPKPVIVDLSLPRGRLTGVDSPARP</sequence>
<evidence type="ECO:0000313" key="2">
    <source>
        <dbReference type="EMBL" id="HEN16110.1"/>
    </source>
</evidence>
<accession>A0A7C2NXQ8</accession>